<evidence type="ECO:0000256" key="5">
    <source>
        <dbReference type="ARBA" id="ARBA00023136"/>
    </source>
</evidence>
<keyword evidence="5 7" id="KW-0472">Membrane</keyword>
<evidence type="ECO:0000256" key="7">
    <source>
        <dbReference type="SAM" id="Phobius"/>
    </source>
</evidence>
<feature type="transmembrane region" description="Helical" evidence="7">
    <location>
        <begin position="398"/>
        <end position="417"/>
    </location>
</feature>
<comment type="similarity">
    <text evidence="2">Belongs to the monovalent cation:proton antiporter 1 (CPA1) transporter (TC 2.A.36) family.</text>
</comment>
<feature type="transmembrane region" description="Helical" evidence="7">
    <location>
        <begin position="531"/>
        <end position="552"/>
    </location>
</feature>
<protein>
    <recommendedName>
        <fullName evidence="8">Cation/H+ exchanger transmembrane domain-containing protein</fullName>
    </recommendedName>
</protein>
<evidence type="ECO:0000256" key="3">
    <source>
        <dbReference type="ARBA" id="ARBA00022692"/>
    </source>
</evidence>
<feature type="transmembrane region" description="Helical" evidence="7">
    <location>
        <begin position="257"/>
        <end position="281"/>
    </location>
</feature>
<dbReference type="Pfam" id="PF00999">
    <property type="entry name" value="Na_H_Exchanger"/>
    <property type="match status" value="1"/>
</dbReference>
<proteinExistence type="inferred from homology"/>
<gene>
    <name evidence="9" type="ORF">CVLEPA_LOCUS10620</name>
</gene>
<feature type="transmembrane region" description="Helical" evidence="7">
    <location>
        <begin position="194"/>
        <end position="214"/>
    </location>
</feature>
<evidence type="ECO:0000256" key="4">
    <source>
        <dbReference type="ARBA" id="ARBA00022989"/>
    </source>
</evidence>
<feature type="transmembrane region" description="Helical" evidence="7">
    <location>
        <begin position="459"/>
        <end position="478"/>
    </location>
</feature>
<evidence type="ECO:0000256" key="2">
    <source>
        <dbReference type="ARBA" id="ARBA00007367"/>
    </source>
</evidence>
<feature type="compositionally biased region" description="Basic and acidic residues" evidence="6">
    <location>
        <begin position="8"/>
        <end position="31"/>
    </location>
</feature>
<feature type="domain" description="Cation/H+ exchanger transmembrane" evidence="8">
    <location>
        <begin position="129"/>
        <end position="544"/>
    </location>
</feature>
<feature type="transmembrane region" description="Helical" evidence="7">
    <location>
        <begin position="429"/>
        <end position="447"/>
    </location>
</feature>
<dbReference type="Proteomes" id="UP001642483">
    <property type="component" value="Unassembled WGS sequence"/>
</dbReference>
<evidence type="ECO:0000313" key="10">
    <source>
        <dbReference type="Proteomes" id="UP001642483"/>
    </source>
</evidence>
<reference evidence="9 10" key="1">
    <citation type="submission" date="2024-02" db="EMBL/GenBank/DDBJ databases">
        <authorList>
            <person name="Daric V."/>
            <person name="Darras S."/>
        </authorList>
    </citation>
    <scope>NUCLEOTIDE SEQUENCE [LARGE SCALE GENOMIC DNA]</scope>
</reference>
<comment type="caution">
    <text evidence="9">The sequence shown here is derived from an EMBL/GenBank/DDBJ whole genome shotgun (WGS) entry which is preliminary data.</text>
</comment>
<dbReference type="PANTHER" id="PTHR31102:SF1">
    <property type="entry name" value="CATION_H+ EXCHANGER DOMAIN-CONTAINING PROTEIN"/>
    <property type="match status" value="1"/>
</dbReference>
<evidence type="ECO:0000313" key="9">
    <source>
        <dbReference type="EMBL" id="CAK8680360.1"/>
    </source>
</evidence>
<dbReference type="InterPro" id="IPR051843">
    <property type="entry name" value="CPA1_transporter"/>
</dbReference>
<dbReference type="PANTHER" id="PTHR31102">
    <property type="match status" value="1"/>
</dbReference>
<keyword evidence="4 7" id="KW-1133">Transmembrane helix</keyword>
<comment type="subcellular location">
    <subcellularLocation>
        <location evidence="1">Membrane</location>
        <topology evidence="1">Multi-pass membrane protein</topology>
    </subcellularLocation>
</comment>
<dbReference type="InterPro" id="IPR006153">
    <property type="entry name" value="Cation/H_exchanger_TM"/>
</dbReference>
<feature type="compositionally biased region" description="Basic and acidic residues" evidence="6">
    <location>
        <begin position="595"/>
        <end position="604"/>
    </location>
</feature>
<evidence type="ECO:0000256" key="1">
    <source>
        <dbReference type="ARBA" id="ARBA00004141"/>
    </source>
</evidence>
<feature type="transmembrane region" description="Helical" evidence="7">
    <location>
        <begin position="220"/>
        <end position="245"/>
    </location>
</feature>
<keyword evidence="3 7" id="KW-0812">Transmembrane</keyword>
<sequence length="639" mass="69548">MDMSKSTSFERRDSGIEIKTPRRQSLDRRSSDSFSSMSCGLDQTKHMTKFSASSPKTWKQILWPPRGLFAKYVTWTVVLAALFGGLWSLMPEEMSPDHDVFDLVLTVIFCFAAEQIVIKIPMPDGFPPLPPLLASLLMGLMLRNLPAPANIAYGINPDVSATLRKLSLTVILTRAGLEIDPEGMKKVKWAVIRLAFTPCIIETVCIGVLGHFILGFPWVWSFMTGFVIAAVSPAVVVPCLCILQAKGYGVAKGIPSLVMAASGIDDVLAITGFTILLGIAIPAGLEHDIIDVIVGWFEPSPPPTTTTMSMTTVSYENATMVSLGNSTHGEHSTVTSNIGKQIGAAAIEVVIGIIAGLVLGWLISHFPPRKMKFKNFCRGFLLLSIGILFVFGSTEWDIPGAGTLCAIIMSFTASLHWKEETAPLAKAWHYMWLIFQPILFGLTGTLVDVKEMDGRTVGLGLAVLGCALIVRLITSTSVTFGLKFNLREKLFVSIAWIPKGTVQAALCSTAWEEAIAQNRPPEEIEWGREILVLAVLITLITAPLGAFGIGLSGPKLLARSEMGNPHTNEAYIEDDEEEDDDDIEHSPDQIDNSSDSERSCRKSESLPGLQVIVTDPTLDAIGQDLKPDSLCFERETTKL</sequence>
<name>A0ABP0FL13_CLALP</name>
<feature type="transmembrane region" description="Helical" evidence="7">
    <location>
        <begin position="68"/>
        <end position="88"/>
    </location>
</feature>
<evidence type="ECO:0000259" key="8">
    <source>
        <dbReference type="Pfam" id="PF00999"/>
    </source>
</evidence>
<feature type="region of interest" description="Disordered" evidence="6">
    <location>
        <begin position="1"/>
        <end position="40"/>
    </location>
</feature>
<dbReference type="EMBL" id="CAWYQH010000068">
    <property type="protein sequence ID" value="CAK8680360.1"/>
    <property type="molecule type" value="Genomic_DNA"/>
</dbReference>
<feature type="region of interest" description="Disordered" evidence="6">
    <location>
        <begin position="574"/>
        <end position="607"/>
    </location>
</feature>
<feature type="transmembrane region" description="Helical" evidence="7">
    <location>
        <begin position="375"/>
        <end position="392"/>
    </location>
</feature>
<evidence type="ECO:0000256" key="6">
    <source>
        <dbReference type="SAM" id="MobiDB-lite"/>
    </source>
</evidence>
<feature type="transmembrane region" description="Helical" evidence="7">
    <location>
        <begin position="100"/>
        <end position="118"/>
    </location>
</feature>
<accession>A0ABP0FL13</accession>
<organism evidence="9 10">
    <name type="scientific">Clavelina lepadiformis</name>
    <name type="common">Light-bulb sea squirt</name>
    <name type="synonym">Ascidia lepadiformis</name>
    <dbReference type="NCBI Taxonomy" id="159417"/>
    <lineage>
        <taxon>Eukaryota</taxon>
        <taxon>Metazoa</taxon>
        <taxon>Chordata</taxon>
        <taxon>Tunicata</taxon>
        <taxon>Ascidiacea</taxon>
        <taxon>Aplousobranchia</taxon>
        <taxon>Clavelinidae</taxon>
        <taxon>Clavelina</taxon>
    </lineage>
</organism>
<keyword evidence="10" id="KW-1185">Reference proteome</keyword>
<feature type="transmembrane region" description="Helical" evidence="7">
    <location>
        <begin position="342"/>
        <end position="363"/>
    </location>
</feature>
<feature type="compositionally biased region" description="Acidic residues" evidence="6">
    <location>
        <begin position="574"/>
        <end position="583"/>
    </location>
</feature>